<dbReference type="AlphaFoldDB" id="A0A9P8IAY6"/>
<reference evidence="2" key="1">
    <citation type="submission" date="2021-03" db="EMBL/GenBank/DDBJ databases">
        <title>Comparative genomics and phylogenomic investigation of the class Geoglossomycetes provide insights into ecological specialization and systematics.</title>
        <authorList>
            <person name="Melie T."/>
            <person name="Pirro S."/>
            <person name="Miller A.N."/>
            <person name="Quandt A."/>
        </authorList>
    </citation>
    <scope>NUCLEOTIDE SEQUENCE</scope>
    <source>
        <strain evidence="2">GBOQ0MN5Z8</strain>
    </source>
</reference>
<evidence type="ECO:0000313" key="2">
    <source>
        <dbReference type="EMBL" id="KAH0547776.1"/>
    </source>
</evidence>
<evidence type="ECO:0000313" key="3">
    <source>
        <dbReference type="Proteomes" id="UP000698800"/>
    </source>
</evidence>
<organism evidence="2 3">
    <name type="scientific">Glutinoglossum americanum</name>
    <dbReference type="NCBI Taxonomy" id="1670608"/>
    <lineage>
        <taxon>Eukaryota</taxon>
        <taxon>Fungi</taxon>
        <taxon>Dikarya</taxon>
        <taxon>Ascomycota</taxon>
        <taxon>Pezizomycotina</taxon>
        <taxon>Geoglossomycetes</taxon>
        <taxon>Geoglossales</taxon>
        <taxon>Geoglossaceae</taxon>
        <taxon>Glutinoglossum</taxon>
    </lineage>
</organism>
<comment type="caution">
    <text evidence="2">The sequence shown here is derived from an EMBL/GenBank/DDBJ whole genome shotgun (WGS) entry which is preliminary data.</text>
</comment>
<keyword evidence="1" id="KW-0472">Membrane</keyword>
<gene>
    <name evidence="2" type="ORF">FGG08_000033</name>
</gene>
<name>A0A9P8IAY6_9PEZI</name>
<dbReference type="Proteomes" id="UP000698800">
    <property type="component" value="Unassembled WGS sequence"/>
</dbReference>
<evidence type="ECO:0000256" key="1">
    <source>
        <dbReference type="SAM" id="Phobius"/>
    </source>
</evidence>
<dbReference type="EMBL" id="JAGHQL010000001">
    <property type="protein sequence ID" value="KAH0547776.1"/>
    <property type="molecule type" value="Genomic_DNA"/>
</dbReference>
<sequence length="144" mass="15617">MTCGQKLVELLDPPLCSTIECICVAQNKPAHVDCLKKQCPDNWEQIHTGEMKPCTGVDISGNTTYTDIGIPTPTWLSGSFAYNPSSKSGKLSQSDKIAIGLGVGFGVPTILVGLGAWLFARRREVLIKRASISQILGSQKRERK</sequence>
<protein>
    <submittedName>
        <fullName evidence="2">Uncharacterized protein</fullName>
    </submittedName>
</protein>
<accession>A0A9P8IAY6</accession>
<keyword evidence="3" id="KW-1185">Reference proteome</keyword>
<proteinExistence type="predicted"/>
<keyword evidence="1" id="KW-0812">Transmembrane</keyword>
<feature type="transmembrane region" description="Helical" evidence="1">
    <location>
        <begin position="97"/>
        <end position="120"/>
    </location>
</feature>
<dbReference type="OrthoDB" id="5430759at2759"/>
<keyword evidence="1" id="KW-1133">Transmembrane helix</keyword>